<accession>A0A556QQ36</accession>
<dbReference type="Pfam" id="PF10754">
    <property type="entry name" value="DUF2569"/>
    <property type="match status" value="1"/>
</dbReference>
<keyword evidence="1" id="KW-1133">Transmembrane helix</keyword>
<evidence type="ECO:0000259" key="4">
    <source>
        <dbReference type="Pfam" id="PF12969"/>
    </source>
</evidence>
<dbReference type="Gene3D" id="2.60.40.3140">
    <property type="match status" value="1"/>
</dbReference>
<gene>
    <name evidence="5" type="ORF">FPL22_05325</name>
</gene>
<evidence type="ECO:0000259" key="3">
    <source>
        <dbReference type="Pfam" id="PF01841"/>
    </source>
</evidence>
<dbReference type="Gene3D" id="3.10.620.30">
    <property type="match status" value="1"/>
</dbReference>
<dbReference type="AlphaFoldDB" id="A0A556QQ36"/>
<dbReference type="SUPFAM" id="SSF54001">
    <property type="entry name" value="Cysteine proteinases"/>
    <property type="match status" value="1"/>
</dbReference>
<dbReference type="RefSeq" id="WP_144229070.1">
    <property type="nucleotide sequence ID" value="NZ_CBCRVV010000002.1"/>
</dbReference>
<proteinExistence type="predicted"/>
<dbReference type="Proteomes" id="UP000315648">
    <property type="component" value="Unassembled WGS sequence"/>
</dbReference>
<feature type="domain" description="DUF3857" evidence="4">
    <location>
        <begin position="64"/>
        <end position="228"/>
    </location>
</feature>
<feature type="chain" id="PRO_5021804353" evidence="2">
    <location>
        <begin position="19"/>
        <end position="855"/>
    </location>
</feature>
<feature type="domain" description="Transglutaminase-like" evidence="3">
    <location>
        <begin position="277"/>
        <end position="353"/>
    </location>
</feature>
<feature type="transmembrane region" description="Helical" evidence="1">
    <location>
        <begin position="788"/>
        <end position="806"/>
    </location>
</feature>
<dbReference type="Pfam" id="PF01841">
    <property type="entry name" value="Transglut_core"/>
    <property type="match status" value="1"/>
</dbReference>
<dbReference type="InterPro" id="IPR002931">
    <property type="entry name" value="Transglutaminase-like"/>
</dbReference>
<dbReference type="InterPro" id="IPR024618">
    <property type="entry name" value="DUF3857"/>
</dbReference>
<dbReference type="InterPro" id="IPR019690">
    <property type="entry name" value="DUF2569"/>
</dbReference>
<comment type="caution">
    <text evidence="5">The sequence shown here is derived from an EMBL/GenBank/DDBJ whole genome shotgun (WGS) entry which is preliminary data.</text>
</comment>
<keyword evidence="6" id="KW-1185">Reference proteome</keyword>
<protein>
    <submittedName>
        <fullName evidence="5">DUF2569 family protein</fullName>
    </submittedName>
</protein>
<organism evidence="5 6">
    <name type="scientific">Rariglobus hedericola</name>
    <dbReference type="NCBI Taxonomy" id="2597822"/>
    <lineage>
        <taxon>Bacteria</taxon>
        <taxon>Pseudomonadati</taxon>
        <taxon>Verrucomicrobiota</taxon>
        <taxon>Opitutia</taxon>
        <taxon>Opitutales</taxon>
        <taxon>Opitutaceae</taxon>
        <taxon>Rariglobus</taxon>
    </lineage>
</organism>
<evidence type="ECO:0000313" key="5">
    <source>
        <dbReference type="EMBL" id="TSJ78729.1"/>
    </source>
</evidence>
<reference evidence="5 6" key="1">
    <citation type="submission" date="2019-07" db="EMBL/GenBank/DDBJ databases">
        <title>Description of 53C-WASEF.</title>
        <authorList>
            <person name="Pitt A."/>
            <person name="Hahn M.W."/>
        </authorList>
    </citation>
    <scope>NUCLEOTIDE SEQUENCE [LARGE SCALE GENOMIC DNA]</scope>
    <source>
        <strain evidence="5 6">53C-WASEF</strain>
    </source>
</reference>
<dbReference type="OrthoDB" id="8595007at2"/>
<evidence type="ECO:0000256" key="1">
    <source>
        <dbReference type="SAM" id="Phobius"/>
    </source>
</evidence>
<dbReference type="InterPro" id="IPR038765">
    <property type="entry name" value="Papain-like_cys_pep_sf"/>
</dbReference>
<keyword evidence="2" id="KW-0732">Signal</keyword>
<evidence type="ECO:0000256" key="2">
    <source>
        <dbReference type="SAM" id="SignalP"/>
    </source>
</evidence>
<sequence>MRLIFSFLALIITSGAWGASFTIAPPSSWVDPITLPDTTTLKAADPAYGYDYLLINHQVNVAESETFDQNAYRLTSASALGSGARITWSFDPTYETLTLHHLRVIRDGVVQERLREGVVQIIQQERDLDRHMLNGRLTAFVLLEDVRVGDVIDYASSRRGANPVFGGKYMEDLSTGWSVPVRHQRIRIIVPSDRPLTHKQLGDSVLIPSSIRSGNDTILTWEGRDLPVIQGEGELPSWYTPYPSLQLTEFKSWAEVASWAVPLYALPDVVPESVATKAAELTEGLSTAEDKTIALLNFVQQEIRYLGLELGPGTHRPTAPADVLARRFGDCKDKTLLFCTLMRASGLKAWPALVNTDYRDHIKDWVPSPYAFDHVIACVSRGQALWWVDPTLTNQKGGALYRGLPDYRLSLPVDRNTDALAPITRPELAQRRMEIDERFDVTAFDAPARFKVVSRYTGLSADSIRAYFARTSLDEITKEYVNYYATAYPGLTSTKPVSISDRAETNTVTIEENYSVPDLWKSEDSEPNILKANFYPQIISDYATQPSTRVRTMPLGISYPVNVLLTTRIHLHKDWEVPLTESTVTDHAFRLTDKMVGTGRLVTINYRWESLADNVPADKIASHVSAISRVRGTLGYNLTHNKAIAAANANTAGTSDVVPRFRFNWMPIVLILVTSVVMFYVGRHFYALPALMPPPVPAPDETNLVGLGGWLIVVALGVIGRPIFCIVQLIREFGAVFNLDTWEAITTPGSATYQAAFGPIIITEVIGNTLLITGGLWLAVFFFKRKRAFPGAFIALMVFILLFLSVDTWAVDTLLKSDEPEKTKTISEITKVVIQCAIWIPYMLKSRRVKLTFTR</sequence>
<name>A0A556QQ36_9BACT</name>
<evidence type="ECO:0000313" key="6">
    <source>
        <dbReference type="Proteomes" id="UP000315648"/>
    </source>
</evidence>
<keyword evidence="1" id="KW-0812">Transmembrane</keyword>
<keyword evidence="1" id="KW-0472">Membrane</keyword>
<feature type="transmembrane region" description="Helical" evidence="1">
    <location>
        <begin position="707"/>
        <end position="730"/>
    </location>
</feature>
<feature type="transmembrane region" description="Helical" evidence="1">
    <location>
        <begin position="756"/>
        <end position="781"/>
    </location>
</feature>
<dbReference type="EMBL" id="VMBG01000001">
    <property type="protein sequence ID" value="TSJ78729.1"/>
    <property type="molecule type" value="Genomic_DNA"/>
</dbReference>
<dbReference type="Pfam" id="PF12969">
    <property type="entry name" value="DUF3857"/>
    <property type="match status" value="1"/>
</dbReference>
<feature type="transmembrane region" description="Helical" evidence="1">
    <location>
        <begin position="665"/>
        <end position="686"/>
    </location>
</feature>
<feature type="signal peptide" evidence="2">
    <location>
        <begin position="1"/>
        <end position="18"/>
    </location>
</feature>
<feature type="transmembrane region" description="Helical" evidence="1">
    <location>
        <begin position="826"/>
        <end position="844"/>
    </location>
</feature>